<gene>
    <name evidence="8" type="ORF">BESB_046830</name>
</gene>
<dbReference type="STRING" id="94643.A0A2A9MJR4"/>
<evidence type="ECO:0000256" key="2">
    <source>
        <dbReference type="ARBA" id="ARBA00022679"/>
    </source>
</evidence>
<keyword evidence="3" id="KW-0949">S-adenosyl-L-methionine</keyword>
<reference evidence="8 9" key="1">
    <citation type="submission" date="2017-09" db="EMBL/GenBank/DDBJ databases">
        <title>Genome sequencing of Besnoitia besnoiti strain Bb-Ger1.</title>
        <authorList>
            <person name="Schares G."/>
            <person name="Venepally P."/>
            <person name="Lorenzi H.A."/>
        </authorList>
    </citation>
    <scope>NUCLEOTIDE SEQUENCE [LARGE SCALE GENOMIC DNA]</scope>
    <source>
        <strain evidence="8 9">Bb-Ger1</strain>
    </source>
</reference>
<feature type="compositionally biased region" description="Basic and acidic residues" evidence="7">
    <location>
        <begin position="1055"/>
        <end position="1085"/>
    </location>
</feature>
<dbReference type="GO" id="GO:0032259">
    <property type="term" value="P:methylation"/>
    <property type="evidence" value="ECO:0007669"/>
    <property type="project" value="UniProtKB-KW"/>
</dbReference>
<feature type="region of interest" description="Disordered" evidence="7">
    <location>
        <begin position="586"/>
        <end position="740"/>
    </location>
</feature>
<dbReference type="PANTHER" id="PTHR46098">
    <property type="entry name" value="TRNA (CYTOSINE(38)-C(5))-METHYLTRANSFERASE"/>
    <property type="match status" value="1"/>
</dbReference>
<dbReference type="EMBL" id="NWUJ01000003">
    <property type="protein sequence ID" value="PFH36491.1"/>
    <property type="molecule type" value="Genomic_DNA"/>
</dbReference>
<evidence type="ECO:0000256" key="3">
    <source>
        <dbReference type="ARBA" id="ARBA00022691"/>
    </source>
</evidence>
<feature type="compositionally biased region" description="Pro residues" evidence="7">
    <location>
        <begin position="805"/>
        <end position="817"/>
    </location>
</feature>
<feature type="region of interest" description="Disordered" evidence="7">
    <location>
        <begin position="977"/>
        <end position="1129"/>
    </location>
</feature>
<organism evidence="8 9">
    <name type="scientific">Besnoitia besnoiti</name>
    <name type="common">Apicomplexan protozoan</name>
    <dbReference type="NCBI Taxonomy" id="94643"/>
    <lineage>
        <taxon>Eukaryota</taxon>
        <taxon>Sar</taxon>
        <taxon>Alveolata</taxon>
        <taxon>Apicomplexa</taxon>
        <taxon>Conoidasida</taxon>
        <taxon>Coccidia</taxon>
        <taxon>Eucoccidiorida</taxon>
        <taxon>Eimeriorina</taxon>
        <taxon>Sarcocystidae</taxon>
        <taxon>Besnoitia</taxon>
    </lineage>
</organism>
<feature type="region of interest" description="Disordered" evidence="7">
    <location>
        <begin position="90"/>
        <end position="111"/>
    </location>
</feature>
<keyword evidence="9" id="KW-1185">Reference proteome</keyword>
<feature type="compositionally biased region" description="Polar residues" evidence="7">
    <location>
        <begin position="291"/>
        <end position="306"/>
    </location>
</feature>
<dbReference type="AlphaFoldDB" id="A0A2A9MJR4"/>
<dbReference type="InterPro" id="IPR001525">
    <property type="entry name" value="C5_MeTfrase"/>
</dbReference>
<feature type="region of interest" description="Disordered" evidence="7">
    <location>
        <begin position="805"/>
        <end position="845"/>
    </location>
</feature>
<evidence type="ECO:0000256" key="1">
    <source>
        <dbReference type="ARBA" id="ARBA00022603"/>
    </source>
</evidence>
<feature type="compositionally biased region" description="Basic and acidic residues" evidence="7">
    <location>
        <begin position="213"/>
        <end position="222"/>
    </location>
</feature>
<feature type="compositionally biased region" description="Basic and acidic residues" evidence="7">
    <location>
        <begin position="280"/>
        <end position="289"/>
    </location>
</feature>
<feature type="compositionally biased region" description="Low complexity" evidence="7">
    <location>
        <begin position="307"/>
        <end position="342"/>
    </location>
</feature>
<feature type="compositionally biased region" description="Basic and acidic residues" evidence="7">
    <location>
        <begin position="994"/>
        <end position="1006"/>
    </location>
</feature>
<feature type="compositionally biased region" description="Basic and acidic residues" evidence="7">
    <location>
        <begin position="614"/>
        <end position="627"/>
    </location>
</feature>
<feature type="compositionally biased region" description="Basic and acidic residues" evidence="7">
    <location>
        <begin position="54"/>
        <end position="63"/>
    </location>
</feature>
<dbReference type="SUPFAM" id="SSF53335">
    <property type="entry name" value="S-adenosyl-L-methionine-dependent methyltransferases"/>
    <property type="match status" value="2"/>
</dbReference>
<feature type="region of interest" description="Disordered" evidence="7">
    <location>
        <begin position="213"/>
        <end position="354"/>
    </location>
</feature>
<keyword evidence="2" id="KW-0808">Transferase</keyword>
<name>A0A2A9MJR4_BESBE</name>
<dbReference type="KEGG" id="bbes:BESB_046830"/>
<dbReference type="OrthoDB" id="414133at2759"/>
<feature type="compositionally biased region" description="Polar residues" evidence="7">
    <location>
        <begin position="230"/>
        <end position="239"/>
    </location>
</feature>
<dbReference type="PROSITE" id="PS00095">
    <property type="entry name" value="C5_MTASE_2"/>
    <property type="match status" value="1"/>
</dbReference>
<dbReference type="InterPro" id="IPR029063">
    <property type="entry name" value="SAM-dependent_MTases_sf"/>
</dbReference>
<feature type="compositionally biased region" description="Basic and acidic residues" evidence="7">
    <location>
        <begin position="715"/>
        <end position="733"/>
    </location>
</feature>
<dbReference type="Gene3D" id="3.90.120.10">
    <property type="entry name" value="DNA Methylase, subunit A, domain 2"/>
    <property type="match status" value="2"/>
</dbReference>
<evidence type="ECO:0000256" key="4">
    <source>
        <dbReference type="ARBA" id="ARBA00039081"/>
    </source>
</evidence>
<dbReference type="GeneID" id="40309613"/>
<evidence type="ECO:0000313" key="9">
    <source>
        <dbReference type="Proteomes" id="UP000224006"/>
    </source>
</evidence>
<evidence type="ECO:0000256" key="7">
    <source>
        <dbReference type="SAM" id="MobiDB-lite"/>
    </source>
</evidence>
<accession>A0A2A9MJR4</accession>
<feature type="region of interest" description="Disordered" evidence="7">
    <location>
        <begin position="36"/>
        <end position="72"/>
    </location>
</feature>
<dbReference type="InterPro" id="IPR050750">
    <property type="entry name" value="C5-MTase"/>
</dbReference>
<evidence type="ECO:0000256" key="6">
    <source>
        <dbReference type="ARBA" id="ARBA00042810"/>
    </source>
</evidence>
<evidence type="ECO:0000313" key="8">
    <source>
        <dbReference type="EMBL" id="PFH36491.1"/>
    </source>
</evidence>
<evidence type="ECO:0000256" key="5">
    <source>
        <dbReference type="ARBA" id="ARBA00039681"/>
    </source>
</evidence>
<dbReference type="InterPro" id="IPR031303">
    <property type="entry name" value="C5_meth_CS"/>
</dbReference>
<dbReference type="RefSeq" id="XP_029220500.1">
    <property type="nucleotide sequence ID" value="XM_029363134.1"/>
</dbReference>
<dbReference type="Gene3D" id="3.40.50.150">
    <property type="entry name" value="Vaccinia Virus protein VP39"/>
    <property type="match status" value="1"/>
</dbReference>
<keyword evidence="1 8" id="KW-0489">Methyltransferase</keyword>
<dbReference type="Pfam" id="PF00145">
    <property type="entry name" value="DNA_methylase"/>
    <property type="match status" value="1"/>
</dbReference>
<dbReference type="Proteomes" id="UP000224006">
    <property type="component" value="Chromosome III"/>
</dbReference>
<sequence>MTLRTLILYSGIGGMHCGLLHARHLRRLRLRGIAPFPPLASSSGKQTDEGTLDPETHTGREPPEGGSALNEASGSLSACAVELNEAGAKKADARSAQVSETRYGKDEAGIPPVANVAAEEGAAPLAPEDEDDARLIEALQGVSSDGDDVCIHPIISAHIRLPPIEAFGLPYPVVPCRFSSSPSSCASSSALEPSQPQSVGAVVSPCAAAGAEEDKCGERGEGETGDAGSSAPTSVSLYSADTPEERPVDDESDQDQRRDNDEEAASVEGAEGRSSATGEGKTDTEELSRDTGATQSTTAPSPSGELSASREPSSPSSSPAAVGSSSADGGKAADSDPAAVPADSPPQATPAPLAKPSELDADAVASLRPPSSSSLWCAPCPRLPVEVVGAIDVNPTAMEVYCRNFLPAALSPPASAGPSRHSRHAALPAAASRRTLVSTKSIDAYPASFYGDFKADLWLVSPPCQPFTRAGLQKGNADRRNSSFLYLLDVLCRLPRAARPKYLLLENVVRFEVSDTFECLLHALECVCGYSLTVFHLNPLHFGIPNCRSRCFVAARKGAGPARLASKFPLSQLALAWAGRPTEKRALASATATGGRDGKRQSKSGLRVAEAESDSERAAAKAKRECASPRSRVSRAPQTATGNSVWKLLRPKRRKKAEETTGETEATGEGAEEGQPEPLVVRDARTPAMEGGGGGEGPQSNSRVSSAAPATAGDGGRERREHERGASAPKDVDNMDSTAGPSCLDCDTCERCVRRRRKENAGKLKRVVLNHIPGVYSTSAFFCCPIRPLEDFLDVRFPPKAPYFPLETPPASRPAPPAKHTSETARRSVAGESEGADSRGVSGEDDWEEISLAREASMPRRPYVPSHPGVHRPGCVDTANGVRFSAEADRRWRRQVAALVLSQQQKDRIWFNVDLVRRDDKRSSCFTRSYGRTGHAQYGSLLVIDDDIALERRWAAFAEKERDACRGRKVPQLCAGETAPAATRGEENGSGEEETGRCGLQRDVRGKQSPGAPRLLTRFLFKEAKQSGADRGTAPQGEDSQEAGEDAESKPAGSSRREGAAEEGDRPAPAAKDVETAGRSEDAGRLRKAKKGSEAACEGTSSLRKNDALSPPKLGVLDRGSERCSGPLAKRKSKGALSWFGHTASLLLPSLPPSSLSSPAAAALKKTLNKGWELHDILPSDTAVRFFSPQEMLALHGFPQSFAFPEADEPRAWSAQRRMVGNSLNVFLVGMLIDFLVDDADWQ</sequence>
<dbReference type="PANTHER" id="PTHR46098:SF1">
    <property type="entry name" value="TRNA (CYTOSINE(38)-C(5))-METHYLTRANSFERASE"/>
    <property type="match status" value="1"/>
</dbReference>
<dbReference type="VEuPathDB" id="ToxoDB:BESB_046830"/>
<protein>
    <recommendedName>
        <fullName evidence="5">tRNA (cytosine(38)-C(5))-methyltransferase</fullName>
        <ecNumber evidence="4">2.1.1.204</ecNumber>
    </recommendedName>
    <alternativeName>
        <fullName evidence="6">DNA (cytosine-5)-methyltransferase-like protein 2</fullName>
    </alternativeName>
</protein>
<dbReference type="EC" id="2.1.1.204" evidence="4"/>
<proteinExistence type="predicted"/>
<comment type="caution">
    <text evidence="8">The sequence shown here is derived from an EMBL/GenBank/DDBJ whole genome shotgun (WGS) entry which is preliminary data.</text>
</comment>
<dbReference type="GO" id="GO:0008168">
    <property type="term" value="F:methyltransferase activity"/>
    <property type="evidence" value="ECO:0007669"/>
    <property type="project" value="UniProtKB-KW"/>
</dbReference>